<comment type="caution">
    <text evidence="1">The sequence shown here is derived from an EMBL/GenBank/DDBJ whole genome shotgun (WGS) entry which is preliminary data.</text>
</comment>
<organism evidence="1 2">
    <name type="scientific">Oceanobacillus bengalensis</name>
    <dbReference type="NCBI Taxonomy" id="1435466"/>
    <lineage>
        <taxon>Bacteria</taxon>
        <taxon>Bacillati</taxon>
        <taxon>Bacillota</taxon>
        <taxon>Bacilli</taxon>
        <taxon>Bacillales</taxon>
        <taxon>Bacillaceae</taxon>
        <taxon>Oceanobacillus</taxon>
    </lineage>
</organism>
<dbReference type="EMBL" id="RBZO01000003">
    <property type="protein sequence ID" value="RKQ17956.1"/>
    <property type="molecule type" value="Genomic_DNA"/>
</dbReference>
<dbReference type="AlphaFoldDB" id="A0A494Z7F5"/>
<keyword evidence="2" id="KW-1185">Reference proteome</keyword>
<dbReference type="Proteomes" id="UP000281813">
    <property type="component" value="Unassembled WGS sequence"/>
</dbReference>
<sequence>MFPPLLIALYSNKSWFSTIIIVEWSGGQPVDSCGKSTCPKTPEEALFASLEAEAVPAESVLAARSGNQQSTYCAFYINCEV</sequence>
<gene>
    <name evidence="1" type="ORF">D8M05_03455</name>
</gene>
<protein>
    <submittedName>
        <fullName evidence="1">Uncharacterized protein</fullName>
    </submittedName>
</protein>
<accession>A0A494Z7F5</accession>
<name>A0A494Z7F5_9BACI</name>
<evidence type="ECO:0000313" key="2">
    <source>
        <dbReference type="Proteomes" id="UP000281813"/>
    </source>
</evidence>
<proteinExistence type="predicted"/>
<reference evidence="1 2" key="1">
    <citation type="journal article" date="2015" name="Antonie Van Leeuwenhoek">
        <title>Oceanobacillus bengalensis sp. nov., a bacterium isolated from seawater of the Bay of Bengal.</title>
        <authorList>
            <person name="Yongchang O."/>
            <person name="Xiang W."/>
            <person name="Wang G."/>
        </authorList>
    </citation>
    <scope>NUCLEOTIDE SEQUENCE [LARGE SCALE GENOMIC DNA]</scope>
    <source>
        <strain evidence="1 2">MCCC 1K00260</strain>
    </source>
</reference>
<evidence type="ECO:0000313" key="1">
    <source>
        <dbReference type="EMBL" id="RKQ17956.1"/>
    </source>
</evidence>